<keyword evidence="9 10" id="KW-0807">Transducer</keyword>
<comment type="caution">
    <text evidence="10">Lacks conserved residue(s) required for the propagation of feature annotation.</text>
</comment>
<evidence type="ECO:0000256" key="4">
    <source>
        <dbReference type="ARBA" id="ARBA00022692"/>
    </source>
</evidence>
<dbReference type="GO" id="GO:0005549">
    <property type="term" value="F:odorant binding"/>
    <property type="evidence" value="ECO:0007669"/>
    <property type="project" value="InterPro"/>
</dbReference>
<keyword evidence="4 10" id="KW-0812">Transmembrane</keyword>
<evidence type="ECO:0000256" key="8">
    <source>
        <dbReference type="ARBA" id="ARBA00023170"/>
    </source>
</evidence>
<dbReference type="GO" id="GO:0007165">
    <property type="term" value="P:signal transduction"/>
    <property type="evidence" value="ECO:0007669"/>
    <property type="project" value="UniProtKB-KW"/>
</dbReference>
<feature type="transmembrane region" description="Helical" evidence="10">
    <location>
        <begin position="182"/>
        <end position="200"/>
    </location>
</feature>
<keyword evidence="8 10" id="KW-0675">Receptor</keyword>
<evidence type="ECO:0000256" key="10">
    <source>
        <dbReference type="RuleBase" id="RU351113"/>
    </source>
</evidence>
<evidence type="ECO:0000256" key="6">
    <source>
        <dbReference type="ARBA" id="ARBA00022989"/>
    </source>
</evidence>
<comment type="similarity">
    <text evidence="10">Belongs to the insect chemoreceptor superfamily. Heteromeric odorant receptor channel (TC 1.A.69) family.</text>
</comment>
<comment type="subcellular location">
    <subcellularLocation>
        <location evidence="1 10">Cell membrane</location>
        <topology evidence="1 10">Multi-pass membrane protein</topology>
    </subcellularLocation>
</comment>
<dbReference type="PANTHER" id="PTHR21137:SF35">
    <property type="entry name" value="ODORANT RECEPTOR 19A-RELATED"/>
    <property type="match status" value="1"/>
</dbReference>
<accession>A0A1I8Q5Y7</accession>
<feature type="transmembrane region" description="Helical" evidence="10">
    <location>
        <begin position="307"/>
        <end position="327"/>
    </location>
</feature>
<keyword evidence="3 10" id="KW-0716">Sensory transduction</keyword>
<feature type="transmembrane region" description="Helical" evidence="10">
    <location>
        <begin position="84"/>
        <end position="101"/>
    </location>
</feature>
<feature type="transmembrane region" description="Helical" evidence="10">
    <location>
        <begin position="48"/>
        <end position="72"/>
    </location>
</feature>
<dbReference type="Pfam" id="PF02949">
    <property type="entry name" value="7tm_6"/>
    <property type="match status" value="1"/>
</dbReference>
<keyword evidence="7 10" id="KW-0472">Membrane</keyword>
<protein>
    <recommendedName>
        <fullName evidence="10">Odorant receptor</fullName>
    </recommendedName>
</protein>
<evidence type="ECO:0000256" key="2">
    <source>
        <dbReference type="ARBA" id="ARBA00022475"/>
    </source>
</evidence>
<evidence type="ECO:0000256" key="1">
    <source>
        <dbReference type="ARBA" id="ARBA00004651"/>
    </source>
</evidence>
<evidence type="ECO:0000313" key="12">
    <source>
        <dbReference type="Proteomes" id="UP000095300"/>
    </source>
</evidence>
<organism evidence="11 12">
    <name type="scientific">Stomoxys calcitrans</name>
    <name type="common">Stable fly</name>
    <name type="synonym">Conops calcitrans</name>
    <dbReference type="NCBI Taxonomy" id="35570"/>
    <lineage>
        <taxon>Eukaryota</taxon>
        <taxon>Metazoa</taxon>
        <taxon>Ecdysozoa</taxon>
        <taxon>Arthropoda</taxon>
        <taxon>Hexapoda</taxon>
        <taxon>Insecta</taxon>
        <taxon>Pterygota</taxon>
        <taxon>Neoptera</taxon>
        <taxon>Endopterygota</taxon>
        <taxon>Diptera</taxon>
        <taxon>Brachycera</taxon>
        <taxon>Muscomorpha</taxon>
        <taxon>Muscoidea</taxon>
        <taxon>Muscidae</taxon>
        <taxon>Stomoxys</taxon>
    </lineage>
</organism>
<dbReference type="GO" id="GO:0005886">
    <property type="term" value="C:plasma membrane"/>
    <property type="evidence" value="ECO:0007669"/>
    <property type="project" value="UniProtKB-SubCell"/>
</dbReference>
<dbReference type="AlphaFoldDB" id="A0A1I8Q5Y7"/>
<dbReference type="KEGG" id="scac:106080730"/>
<proteinExistence type="inferred from homology"/>
<name>A0A1I8Q5Y7_STOCA</name>
<sequence>MSSTLLSKDKVNSFEFFHINWKVWKIHGLKIVKRDIHTQQRQPVSRSYFIWTIAANFLATILFPIHLSMGIFQSQNKSELFDGISISITSIGTTIKFFLMASKMKQIAQMEALIRVLDARVTHQEELNHYRMRTRLNILNVQKMFLILYCGIGAAVAASFLFSGERRLFFPGWLPFDWRQSIGFYALGILYQLFCIVIQISQNFSNDSFTPKALCLLSAHIELLYMRVSRIGFDDSHTGGSCKSHLQEQDIELKRCVLDQINPYELYKTIQDIISWAMVIQLLVSVLNNCVAMVALLFFATELFDRIYYSIYIVGLAMQLFPSCYYGSDFVLLFEKLHYAVFSCNWIGQSKSFKRHMMIFTERSLRQTMALAGGMFPIHLDTFFATAKATYSLFALIITIK</sequence>
<evidence type="ECO:0000313" key="11">
    <source>
        <dbReference type="EnsemblMetazoa" id="SCAU014229-PA"/>
    </source>
</evidence>
<evidence type="ECO:0000256" key="3">
    <source>
        <dbReference type="ARBA" id="ARBA00022606"/>
    </source>
</evidence>
<keyword evidence="6 10" id="KW-1133">Transmembrane helix</keyword>
<dbReference type="VEuPathDB" id="VectorBase:SCAU014229"/>
<feature type="transmembrane region" description="Helical" evidence="10">
    <location>
        <begin position="141"/>
        <end position="162"/>
    </location>
</feature>
<dbReference type="PANTHER" id="PTHR21137">
    <property type="entry name" value="ODORANT RECEPTOR"/>
    <property type="match status" value="1"/>
</dbReference>
<feature type="transmembrane region" description="Helical" evidence="10">
    <location>
        <begin position="273"/>
        <end position="301"/>
    </location>
</feature>
<gene>
    <name evidence="11" type="primary">106080730</name>
</gene>
<keyword evidence="5 10" id="KW-0552">Olfaction</keyword>
<dbReference type="InterPro" id="IPR004117">
    <property type="entry name" value="7tm6_olfct_rcpt"/>
</dbReference>
<dbReference type="OrthoDB" id="7548151at2759"/>
<evidence type="ECO:0000256" key="9">
    <source>
        <dbReference type="ARBA" id="ARBA00023224"/>
    </source>
</evidence>
<keyword evidence="2" id="KW-1003">Cell membrane</keyword>
<evidence type="ECO:0000256" key="7">
    <source>
        <dbReference type="ARBA" id="ARBA00023136"/>
    </source>
</evidence>
<dbReference type="GO" id="GO:0004984">
    <property type="term" value="F:olfactory receptor activity"/>
    <property type="evidence" value="ECO:0007669"/>
    <property type="project" value="InterPro"/>
</dbReference>
<dbReference type="EnsemblMetazoa" id="SCAU014229-RA">
    <property type="protein sequence ID" value="SCAU014229-PA"/>
    <property type="gene ID" value="SCAU014229"/>
</dbReference>
<keyword evidence="12" id="KW-1185">Reference proteome</keyword>
<evidence type="ECO:0000256" key="5">
    <source>
        <dbReference type="ARBA" id="ARBA00022725"/>
    </source>
</evidence>
<dbReference type="Proteomes" id="UP000095300">
    <property type="component" value="Unassembled WGS sequence"/>
</dbReference>
<reference evidence="11" key="1">
    <citation type="submission" date="2020-05" db="UniProtKB">
        <authorList>
            <consortium name="EnsemblMetazoa"/>
        </authorList>
    </citation>
    <scope>IDENTIFICATION</scope>
    <source>
        <strain evidence="11">USDA</strain>
    </source>
</reference>